<organism evidence="2 3">
    <name type="scientific">Candidatus Gottesmanbacteria bacterium GW2011_GWB1_43_11</name>
    <dbReference type="NCBI Taxonomy" id="1618446"/>
    <lineage>
        <taxon>Bacteria</taxon>
        <taxon>Candidatus Gottesmaniibacteriota</taxon>
    </lineage>
</organism>
<dbReference type="AlphaFoldDB" id="A0A0G1CES4"/>
<comment type="caution">
    <text evidence="2">The sequence shown here is derived from an EMBL/GenBank/DDBJ whole genome shotgun (WGS) entry which is preliminary data.</text>
</comment>
<dbReference type="PANTHER" id="PTHR12526:SF630">
    <property type="entry name" value="GLYCOSYLTRANSFERASE"/>
    <property type="match status" value="1"/>
</dbReference>
<sequence length="264" mass="29982">MELQLHTDPFSPYFSGFQNSVRKFFARTVLAKADNVRVVSESVAQKLKIENSKLKIYILPIYVDRERIENAKLSFDVHARYGWHFILLAVSRLTEEKNLPLAIEALALVRKQFPDAGLLVVGSGPEEGRLKDLVKKLNLEGHVEFVGWQEDLASFYKTSNLFIQCSFFEGYGLALVEAGLSGLPVVTTPVGVAAELEDGRDARILPIGRVDLFAEAIIDLIEHNDKRENLRFNLKKTLESKLLSKEQYLNTLKENWEVLSKKIY</sequence>
<dbReference type="EMBL" id="LCFD01000034">
    <property type="protein sequence ID" value="KKS84240.1"/>
    <property type="molecule type" value="Genomic_DNA"/>
</dbReference>
<dbReference type="Pfam" id="PF00534">
    <property type="entry name" value="Glycos_transf_1"/>
    <property type="match status" value="1"/>
</dbReference>
<protein>
    <submittedName>
        <fullName evidence="2">Capsular polysaccharide biosynthsis protein</fullName>
    </submittedName>
</protein>
<dbReference type="GO" id="GO:0016757">
    <property type="term" value="F:glycosyltransferase activity"/>
    <property type="evidence" value="ECO:0007669"/>
    <property type="project" value="InterPro"/>
</dbReference>
<reference evidence="2 3" key="1">
    <citation type="journal article" date="2015" name="Nature">
        <title>rRNA introns, odd ribosomes, and small enigmatic genomes across a large radiation of phyla.</title>
        <authorList>
            <person name="Brown C.T."/>
            <person name="Hug L.A."/>
            <person name="Thomas B.C."/>
            <person name="Sharon I."/>
            <person name="Castelle C.J."/>
            <person name="Singh A."/>
            <person name="Wilkins M.J."/>
            <person name="Williams K.H."/>
            <person name="Banfield J.F."/>
        </authorList>
    </citation>
    <scope>NUCLEOTIDE SEQUENCE [LARGE SCALE GENOMIC DNA]</scope>
</reference>
<dbReference type="PANTHER" id="PTHR12526">
    <property type="entry name" value="GLYCOSYLTRANSFERASE"/>
    <property type="match status" value="1"/>
</dbReference>
<dbReference type="InterPro" id="IPR001296">
    <property type="entry name" value="Glyco_trans_1"/>
</dbReference>
<dbReference type="STRING" id="1618446.UV61_C0034G0004"/>
<gene>
    <name evidence="2" type="ORF">UV61_C0034G0004</name>
</gene>
<feature type="domain" description="Glycosyl transferase family 1" evidence="1">
    <location>
        <begin position="81"/>
        <end position="236"/>
    </location>
</feature>
<evidence type="ECO:0000313" key="2">
    <source>
        <dbReference type="EMBL" id="KKS84240.1"/>
    </source>
</evidence>
<accession>A0A0G1CES4</accession>
<proteinExistence type="predicted"/>
<dbReference type="Proteomes" id="UP000034050">
    <property type="component" value="Unassembled WGS sequence"/>
</dbReference>
<evidence type="ECO:0000313" key="3">
    <source>
        <dbReference type="Proteomes" id="UP000034050"/>
    </source>
</evidence>
<dbReference type="SUPFAM" id="SSF53756">
    <property type="entry name" value="UDP-Glycosyltransferase/glycogen phosphorylase"/>
    <property type="match status" value="1"/>
</dbReference>
<name>A0A0G1CES4_9BACT</name>
<evidence type="ECO:0000259" key="1">
    <source>
        <dbReference type="Pfam" id="PF00534"/>
    </source>
</evidence>
<dbReference type="Gene3D" id="3.40.50.2000">
    <property type="entry name" value="Glycogen Phosphorylase B"/>
    <property type="match status" value="2"/>
</dbReference>